<dbReference type="SUPFAM" id="SSF101821">
    <property type="entry name" value="Aminopeptidase/glucanase lid domain"/>
    <property type="match status" value="1"/>
</dbReference>
<dbReference type="InterPro" id="IPR008007">
    <property type="entry name" value="Peptidase_M42"/>
</dbReference>
<feature type="binding site" evidence="8">
    <location>
        <position position="197"/>
    </location>
    <ligand>
        <name>Zn(2+)</name>
        <dbReference type="ChEBI" id="CHEBI:29105"/>
        <label>2</label>
    </ligand>
</feature>
<feature type="binding site" evidence="8">
    <location>
        <position position="166"/>
    </location>
    <ligand>
        <name>Zn(2+)</name>
        <dbReference type="ChEBI" id="CHEBI:29105"/>
        <label>2</label>
    </ligand>
</feature>
<dbReference type="SUPFAM" id="SSF53187">
    <property type="entry name" value="Zn-dependent exopeptidases"/>
    <property type="match status" value="1"/>
</dbReference>
<evidence type="ECO:0000256" key="1">
    <source>
        <dbReference type="ARBA" id="ARBA00006272"/>
    </source>
</evidence>
<evidence type="ECO:0000256" key="8">
    <source>
        <dbReference type="PIRSR" id="PIRSR001123-2"/>
    </source>
</evidence>
<feature type="binding site" evidence="8">
    <location>
        <position position="166"/>
    </location>
    <ligand>
        <name>Zn(2+)</name>
        <dbReference type="ChEBI" id="CHEBI:29105"/>
        <label>1</label>
    </ligand>
</feature>
<keyword evidence="3" id="KW-0645">Protease</keyword>
<evidence type="ECO:0000256" key="5">
    <source>
        <dbReference type="ARBA" id="ARBA00022801"/>
    </source>
</evidence>
<evidence type="ECO:0000313" key="10">
    <source>
        <dbReference type="EMBL" id="HFX13061.1"/>
    </source>
</evidence>
<dbReference type="InterPro" id="IPR023367">
    <property type="entry name" value="Peptidase_M42_dom2"/>
</dbReference>
<name>A0A7C3RUX4_DICTH</name>
<proteinExistence type="inferred from homology"/>
<keyword evidence="2" id="KW-0031">Aminopeptidase</keyword>
<gene>
    <name evidence="10" type="ORF">ENW00_02745</name>
</gene>
<feature type="active site" description="Proton acceptor" evidence="7">
    <location>
        <position position="196"/>
    </location>
</feature>
<comment type="cofactor">
    <cofactor evidence="8">
        <name>a divalent metal cation</name>
        <dbReference type="ChEBI" id="CHEBI:60240"/>
    </cofactor>
    <text evidence="8">Binds 2 divalent metal cations per subunit.</text>
</comment>
<evidence type="ECO:0000256" key="2">
    <source>
        <dbReference type="ARBA" id="ARBA00022438"/>
    </source>
</evidence>
<keyword evidence="5" id="KW-0378">Hydrolase</keyword>
<comment type="similarity">
    <text evidence="1 6">Belongs to the peptidase M42 family.</text>
</comment>
<keyword evidence="4 8" id="KW-0479">Metal-binding</keyword>
<comment type="caution">
    <text evidence="10">The sequence shown here is derived from an EMBL/GenBank/DDBJ whole genome shotgun (WGS) entry which is preliminary data.</text>
</comment>
<evidence type="ECO:0000256" key="7">
    <source>
        <dbReference type="PIRSR" id="PIRSR001123-1"/>
    </source>
</evidence>
<accession>A0A7C3RUX4</accession>
<dbReference type="PANTHER" id="PTHR32481">
    <property type="entry name" value="AMINOPEPTIDASE"/>
    <property type="match status" value="1"/>
</dbReference>
<reference evidence="10" key="1">
    <citation type="journal article" date="2020" name="mSystems">
        <title>Genome- and Community-Level Interaction Insights into Carbon Utilization and Element Cycling Functions of Hydrothermarchaeota in Hydrothermal Sediment.</title>
        <authorList>
            <person name="Zhou Z."/>
            <person name="Liu Y."/>
            <person name="Xu W."/>
            <person name="Pan J."/>
            <person name="Luo Z.H."/>
            <person name="Li M."/>
        </authorList>
    </citation>
    <scope>NUCLEOTIDE SEQUENCE [LARGE SCALE GENOMIC DNA]</scope>
    <source>
        <strain evidence="10">SpSt-81</strain>
    </source>
</reference>
<feature type="region of interest" description="Disordered" evidence="9">
    <location>
        <begin position="221"/>
        <end position="240"/>
    </location>
</feature>
<dbReference type="InterPro" id="IPR051464">
    <property type="entry name" value="Peptidase_M42_aminopept"/>
</dbReference>
<feature type="binding site" evidence="8">
    <location>
        <position position="306"/>
    </location>
    <ligand>
        <name>Zn(2+)</name>
        <dbReference type="ChEBI" id="CHEBI:29105"/>
        <label>2</label>
    </ligand>
</feature>
<dbReference type="Pfam" id="PF05343">
    <property type="entry name" value="Peptidase_M42"/>
    <property type="match status" value="1"/>
</dbReference>
<evidence type="ECO:0000256" key="3">
    <source>
        <dbReference type="ARBA" id="ARBA00022670"/>
    </source>
</evidence>
<dbReference type="AlphaFoldDB" id="A0A7C3RUX4"/>
<dbReference type="Gene3D" id="3.40.630.10">
    <property type="entry name" value="Zn peptidases"/>
    <property type="match status" value="1"/>
</dbReference>
<dbReference type="GO" id="GO:0046872">
    <property type="term" value="F:metal ion binding"/>
    <property type="evidence" value="ECO:0007669"/>
    <property type="project" value="UniProtKB-UniRule"/>
</dbReference>
<dbReference type="Gene3D" id="2.40.30.40">
    <property type="entry name" value="Peptidase M42, domain 2"/>
    <property type="match status" value="1"/>
</dbReference>
<organism evidence="10">
    <name type="scientific">Dictyoglomus thermophilum</name>
    <dbReference type="NCBI Taxonomy" id="14"/>
    <lineage>
        <taxon>Bacteria</taxon>
        <taxon>Pseudomonadati</taxon>
        <taxon>Dictyoglomota</taxon>
        <taxon>Dictyoglomia</taxon>
        <taxon>Dictyoglomales</taxon>
        <taxon>Dictyoglomaceae</taxon>
        <taxon>Dictyoglomus</taxon>
    </lineage>
</organism>
<evidence type="ECO:0000256" key="9">
    <source>
        <dbReference type="SAM" id="MobiDB-lite"/>
    </source>
</evidence>
<evidence type="ECO:0000256" key="4">
    <source>
        <dbReference type="ARBA" id="ARBA00022723"/>
    </source>
</evidence>
<protein>
    <submittedName>
        <fullName evidence="10">M42 family peptidase</fullName>
    </submittedName>
</protein>
<dbReference type="EMBL" id="DTIN01000009">
    <property type="protein sequence ID" value="HFX13061.1"/>
    <property type="molecule type" value="Genomic_DNA"/>
</dbReference>
<dbReference type="GO" id="GO:0004177">
    <property type="term" value="F:aminopeptidase activity"/>
    <property type="evidence" value="ECO:0007669"/>
    <property type="project" value="UniProtKB-UniRule"/>
</dbReference>
<dbReference type="PIRSF" id="PIRSF001123">
    <property type="entry name" value="PepA_GA"/>
    <property type="match status" value="1"/>
</dbReference>
<evidence type="ECO:0000256" key="6">
    <source>
        <dbReference type="PIRNR" id="PIRNR001123"/>
    </source>
</evidence>
<feature type="binding site" evidence="8">
    <location>
        <position position="219"/>
    </location>
    <ligand>
        <name>Zn(2+)</name>
        <dbReference type="ChEBI" id="CHEBI:29105"/>
        <label>1</label>
    </ligand>
</feature>
<dbReference type="PANTHER" id="PTHR32481:SF5">
    <property type="entry name" value="ENDOGLUCANASE"/>
    <property type="match status" value="1"/>
</dbReference>
<dbReference type="GO" id="GO:0006508">
    <property type="term" value="P:proteolysis"/>
    <property type="evidence" value="ECO:0007669"/>
    <property type="project" value="UniProtKB-KW"/>
</dbReference>
<sequence length="333" mass="36671">MLLKELSNLCGVSGFEQEIRNFIKEKIKDKVDDIKEDKLGNLIAFKEGKNNKKLMLTAHMDEVGFIVSNIEEDGKISIIPLGSIDPRVVLGKKVVIGEKKVPGIIGSKPVHLMTGYEGISSFENIKVDIGVSKKQEAENKVKIGDFVSFAPNAMLHKDWISGKALDDRGGCSILIDLIEANIEPFYNTYFTFVIQEETGLRGSGVAANQIDPDYAIVIETTTSGDNPEFPEARRSSELGKGPVITPAHRGYVNDEKLFNFAIKVAQENNIPYQIKRRTAGGTDAARIAITTGTPSLVISIPSRYIHSPMCVANLQDYQNTFKLLSIIITKEVN</sequence>
<feature type="binding site" evidence="8">
    <location>
        <position position="59"/>
    </location>
    <ligand>
        <name>Zn(2+)</name>
        <dbReference type="ChEBI" id="CHEBI:29105"/>
        <label>1</label>
    </ligand>
</feature>